<name>A0AAE1GJZ3_PETCI</name>
<accession>A0AAE1GJZ3</accession>
<keyword evidence="2" id="KW-1133">Transmembrane helix</keyword>
<protein>
    <submittedName>
        <fullName evidence="3">Uncharacterized protein</fullName>
    </submittedName>
</protein>
<keyword evidence="4" id="KW-1185">Reference proteome</keyword>
<comment type="caution">
    <text evidence="3">The sequence shown here is derived from an EMBL/GenBank/DDBJ whole genome shotgun (WGS) entry which is preliminary data.</text>
</comment>
<reference evidence="3" key="1">
    <citation type="submission" date="2023-10" db="EMBL/GenBank/DDBJ databases">
        <title>Genome assemblies of two species of porcelain crab, Petrolisthes cinctipes and Petrolisthes manimaculis (Anomura: Porcellanidae).</title>
        <authorList>
            <person name="Angst P."/>
        </authorList>
    </citation>
    <scope>NUCLEOTIDE SEQUENCE</scope>
    <source>
        <strain evidence="3">PB745_01</strain>
        <tissue evidence="3">Gill</tissue>
    </source>
</reference>
<feature type="region of interest" description="Disordered" evidence="1">
    <location>
        <begin position="1"/>
        <end position="133"/>
    </location>
</feature>
<dbReference type="Proteomes" id="UP001286313">
    <property type="component" value="Unassembled WGS sequence"/>
</dbReference>
<evidence type="ECO:0000256" key="1">
    <source>
        <dbReference type="SAM" id="MobiDB-lite"/>
    </source>
</evidence>
<organism evidence="3 4">
    <name type="scientific">Petrolisthes cinctipes</name>
    <name type="common">Flat porcelain crab</name>
    <dbReference type="NCBI Taxonomy" id="88211"/>
    <lineage>
        <taxon>Eukaryota</taxon>
        <taxon>Metazoa</taxon>
        <taxon>Ecdysozoa</taxon>
        <taxon>Arthropoda</taxon>
        <taxon>Crustacea</taxon>
        <taxon>Multicrustacea</taxon>
        <taxon>Malacostraca</taxon>
        <taxon>Eumalacostraca</taxon>
        <taxon>Eucarida</taxon>
        <taxon>Decapoda</taxon>
        <taxon>Pleocyemata</taxon>
        <taxon>Anomura</taxon>
        <taxon>Galatheoidea</taxon>
        <taxon>Porcellanidae</taxon>
        <taxon>Petrolisthes</taxon>
    </lineage>
</organism>
<evidence type="ECO:0000313" key="3">
    <source>
        <dbReference type="EMBL" id="KAK3893877.1"/>
    </source>
</evidence>
<dbReference type="EMBL" id="JAWQEG010000166">
    <property type="protein sequence ID" value="KAK3893877.1"/>
    <property type="molecule type" value="Genomic_DNA"/>
</dbReference>
<keyword evidence="2" id="KW-0812">Transmembrane</keyword>
<sequence>MIRVKRKQWANAVKRARGEEVKRNHDDLGGVEGSSPNEEGTTPLYDKKDVTVGAATSSDANIVESPPSSSEYSASPSPSYSYSSSPPEESSPSRNTKKRKKRYRFPKPSTHRCPHRIIKSKKGGRRKKKSMPKKYKRPICIALIGIKIIVALLSMTLL</sequence>
<feature type="transmembrane region" description="Helical" evidence="2">
    <location>
        <begin position="135"/>
        <end position="157"/>
    </location>
</feature>
<gene>
    <name evidence="3" type="ORF">Pcinc_002319</name>
</gene>
<dbReference type="AlphaFoldDB" id="A0AAE1GJZ3"/>
<evidence type="ECO:0000313" key="4">
    <source>
        <dbReference type="Proteomes" id="UP001286313"/>
    </source>
</evidence>
<feature type="compositionally biased region" description="Basic and acidic residues" evidence="1">
    <location>
        <begin position="16"/>
        <end position="28"/>
    </location>
</feature>
<proteinExistence type="predicted"/>
<feature type="compositionally biased region" description="Basic residues" evidence="1">
    <location>
        <begin position="95"/>
        <end position="133"/>
    </location>
</feature>
<feature type="compositionally biased region" description="Low complexity" evidence="1">
    <location>
        <begin position="64"/>
        <end position="93"/>
    </location>
</feature>
<keyword evidence="2" id="KW-0472">Membrane</keyword>
<evidence type="ECO:0000256" key="2">
    <source>
        <dbReference type="SAM" id="Phobius"/>
    </source>
</evidence>